<dbReference type="Gene3D" id="3.30.920.20">
    <property type="entry name" value="Gas2-like domain"/>
    <property type="match status" value="1"/>
</dbReference>
<evidence type="ECO:0000256" key="3">
    <source>
        <dbReference type="ARBA" id="ARBA00023212"/>
    </source>
</evidence>
<dbReference type="Proteomes" id="UP000001593">
    <property type="component" value="Unassembled WGS sequence"/>
</dbReference>
<evidence type="ECO:0000259" key="4">
    <source>
        <dbReference type="PROSITE" id="PS51460"/>
    </source>
</evidence>
<comment type="subcellular location">
    <subcellularLocation>
        <location evidence="1">Cytoplasm</location>
        <location evidence="1">Cytoskeleton</location>
    </subcellularLocation>
</comment>
<keyword evidence="3" id="KW-0206">Cytoskeleton</keyword>
<dbReference type="InterPro" id="IPR003108">
    <property type="entry name" value="GAR_dom"/>
</dbReference>
<dbReference type="GO" id="GO:0008017">
    <property type="term" value="F:microtubule binding"/>
    <property type="evidence" value="ECO:0007669"/>
    <property type="project" value="InterPro"/>
</dbReference>
<dbReference type="PROSITE" id="PS51460">
    <property type="entry name" value="GAR"/>
    <property type="match status" value="1"/>
</dbReference>
<dbReference type="GO" id="GO:0005856">
    <property type="term" value="C:cytoskeleton"/>
    <property type="evidence" value="ECO:0007669"/>
    <property type="project" value="UniProtKB-SubCell"/>
</dbReference>
<protein>
    <recommendedName>
        <fullName evidence="4">GAR domain-containing protein</fullName>
    </recommendedName>
</protein>
<dbReference type="AlphaFoldDB" id="A7T889"/>
<evidence type="ECO:0000313" key="6">
    <source>
        <dbReference type="Proteomes" id="UP000001593"/>
    </source>
</evidence>
<evidence type="ECO:0000256" key="1">
    <source>
        <dbReference type="ARBA" id="ARBA00004245"/>
    </source>
</evidence>
<proteinExistence type="predicted"/>
<keyword evidence="6" id="KW-1185">Reference proteome</keyword>
<dbReference type="InterPro" id="IPR036534">
    <property type="entry name" value="GAR_dom_sf"/>
</dbReference>
<gene>
    <name evidence="5" type="ORF">NEMVEDRAFT_v1g149880</name>
</gene>
<organism evidence="5 6">
    <name type="scientific">Nematostella vectensis</name>
    <name type="common">Starlet sea anemone</name>
    <dbReference type="NCBI Taxonomy" id="45351"/>
    <lineage>
        <taxon>Eukaryota</taxon>
        <taxon>Metazoa</taxon>
        <taxon>Cnidaria</taxon>
        <taxon>Anthozoa</taxon>
        <taxon>Hexacorallia</taxon>
        <taxon>Actiniaria</taxon>
        <taxon>Edwardsiidae</taxon>
        <taxon>Nematostella</taxon>
    </lineage>
</organism>
<dbReference type="InParanoid" id="A7T889"/>
<keyword evidence="2" id="KW-0963">Cytoplasm</keyword>
<sequence>CTCPTRYPVQRIADGKYKMGDSKNLIFVRVMRKHVMVRVGGGWDTLDRYFDKHDPCRNHGI</sequence>
<dbReference type="HOGENOM" id="CLU_025484_1_0_1"/>
<dbReference type="KEGG" id="nve:5498146"/>
<feature type="domain" description="GAR" evidence="4">
    <location>
        <begin position="1"/>
        <end position="57"/>
    </location>
</feature>
<evidence type="ECO:0000256" key="2">
    <source>
        <dbReference type="ARBA" id="ARBA00022490"/>
    </source>
</evidence>
<dbReference type="EMBL" id="DS472567">
    <property type="protein sequence ID" value="EDO27804.1"/>
    <property type="molecule type" value="Genomic_DNA"/>
</dbReference>
<dbReference type="SMART" id="SM00243">
    <property type="entry name" value="GAS2"/>
    <property type="match status" value="1"/>
</dbReference>
<accession>A7T889</accession>
<name>A7T889_NEMVE</name>
<dbReference type="PANTHER" id="PTHR46756">
    <property type="entry name" value="TRANSGELIN"/>
    <property type="match status" value="1"/>
</dbReference>
<dbReference type="SUPFAM" id="SSF143575">
    <property type="entry name" value="GAS2 domain-like"/>
    <property type="match status" value="1"/>
</dbReference>
<feature type="non-terminal residue" evidence="5">
    <location>
        <position position="1"/>
    </location>
</feature>
<dbReference type="PhylomeDB" id="A7T889"/>
<dbReference type="Pfam" id="PF02187">
    <property type="entry name" value="GAS2"/>
    <property type="match status" value="1"/>
</dbReference>
<dbReference type="STRING" id="45351.A7T889"/>
<evidence type="ECO:0000313" key="5">
    <source>
        <dbReference type="EMBL" id="EDO27804.1"/>
    </source>
</evidence>
<reference evidence="5 6" key="1">
    <citation type="journal article" date="2007" name="Science">
        <title>Sea anemone genome reveals ancestral eumetazoan gene repertoire and genomic organization.</title>
        <authorList>
            <person name="Putnam N.H."/>
            <person name="Srivastava M."/>
            <person name="Hellsten U."/>
            <person name="Dirks B."/>
            <person name="Chapman J."/>
            <person name="Salamov A."/>
            <person name="Terry A."/>
            <person name="Shapiro H."/>
            <person name="Lindquist E."/>
            <person name="Kapitonov V.V."/>
            <person name="Jurka J."/>
            <person name="Genikhovich G."/>
            <person name="Grigoriev I.V."/>
            <person name="Lucas S.M."/>
            <person name="Steele R.E."/>
            <person name="Finnerty J.R."/>
            <person name="Technau U."/>
            <person name="Martindale M.Q."/>
            <person name="Rokhsar D.S."/>
        </authorList>
    </citation>
    <scope>NUCLEOTIDE SEQUENCE [LARGE SCALE GENOMIC DNA]</scope>
    <source>
        <strain evidence="6">CH2 X CH6</strain>
    </source>
</reference>
<dbReference type="PANTHER" id="PTHR46756:SF18">
    <property type="entry name" value="GAS2-LIKE PROTEIN PICKLED EGGS"/>
    <property type="match status" value="1"/>
</dbReference>